<dbReference type="RefSeq" id="WP_267676587.1">
    <property type="nucleotide sequence ID" value="NZ_CP113088.1"/>
</dbReference>
<protein>
    <submittedName>
        <fullName evidence="1">Uncharacterized protein</fullName>
    </submittedName>
</protein>
<evidence type="ECO:0000313" key="1">
    <source>
        <dbReference type="EMBL" id="WAC01989.1"/>
    </source>
</evidence>
<dbReference type="EMBL" id="CP113088">
    <property type="protein sequence ID" value="WAC01989.1"/>
    <property type="molecule type" value="Genomic_DNA"/>
</dbReference>
<dbReference type="AlphaFoldDB" id="A0A9E8MW21"/>
<evidence type="ECO:0000313" key="2">
    <source>
        <dbReference type="Proteomes" id="UP001164705"/>
    </source>
</evidence>
<dbReference type="Proteomes" id="UP001164705">
    <property type="component" value="Chromosome"/>
</dbReference>
<gene>
    <name evidence="1" type="ORF">N7U66_19480</name>
</gene>
<organism evidence="1 2">
    <name type="scientific">Lacinutrix neustonica</name>
    <dbReference type="NCBI Taxonomy" id="2980107"/>
    <lineage>
        <taxon>Bacteria</taxon>
        <taxon>Pseudomonadati</taxon>
        <taxon>Bacteroidota</taxon>
        <taxon>Flavobacteriia</taxon>
        <taxon>Flavobacteriales</taxon>
        <taxon>Flavobacteriaceae</taxon>
        <taxon>Lacinutrix</taxon>
    </lineage>
</organism>
<reference evidence="1" key="1">
    <citation type="submission" date="2022-11" db="EMBL/GenBank/DDBJ databases">
        <title>Lacinutrix neustonica HL-RS19T sp. nov., isolated from the surface microlayer sample of brackish Lake Shihwa.</title>
        <authorList>
            <person name="Choi J.Y."/>
            <person name="Hwang C.Y."/>
        </authorList>
    </citation>
    <scope>NUCLEOTIDE SEQUENCE</scope>
    <source>
        <strain evidence="1">HL-RS19</strain>
    </source>
</reference>
<name>A0A9E8MW21_9FLAO</name>
<sequence length="104" mass="12355">MIVFIRGRPGTKIDDLSTVEKDSMMHAFKSGFFTNFSAFKNQGFDTIFSPDSLFTKHFFNDDFFRSDFGKDVMDIDKIRQQMLARQKRFLEKYHSNFMKPEDEN</sequence>
<accession>A0A9E8MW21</accession>
<proteinExistence type="predicted"/>
<dbReference type="KEGG" id="lnu:N7U66_19480"/>
<keyword evidence="2" id="KW-1185">Reference proteome</keyword>